<evidence type="ECO:0000313" key="3">
    <source>
        <dbReference type="Proteomes" id="UP001601197"/>
    </source>
</evidence>
<dbReference type="EMBL" id="JBIAFJ010000030">
    <property type="protein sequence ID" value="MFE9173094.1"/>
    <property type="molecule type" value="Genomic_DNA"/>
</dbReference>
<sequence length="279" mass="30634">MPDEAGASHTAVRARVPTGDRLLAAVRRRPGDQDGFDLTTPGWRAFTRPRDQALPDLTAVREPHLPEGTADWLERVVVVRRLREVSALTGFTRTEAPEWLPDAGATDPCGSAAQQDRPHGCRAELRGEGVFLALDESRLTEWERREAVLARERLLRAAHADRCAARHPLRAAALPHTPAHVLVRRFALEYGYGASRMAERVYARSGPDPMSGILLWTAAPDSEGTLGGRVFPRPQRPARPPRSPRPRKRPGTWAAPARCAPNTIRASTPSRPSPIATPP</sequence>
<name>A0ABW6KYY4_9ACTN</name>
<evidence type="ECO:0000256" key="1">
    <source>
        <dbReference type="SAM" id="MobiDB-lite"/>
    </source>
</evidence>
<comment type="caution">
    <text evidence="2">The sequence shown here is derived from an EMBL/GenBank/DDBJ whole genome shotgun (WGS) entry which is preliminary data.</text>
</comment>
<organism evidence="2 3">
    <name type="scientific">Streptomyces kebangsaanensis</name>
    <dbReference type="NCBI Taxonomy" id="864058"/>
    <lineage>
        <taxon>Bacteria</taxon>
        <taxon>Bacillati</taxon>
        <taxon>Actinomycetota</taxon>
        <taxon>Actinomycetes</taxon>
        <taxon>Kitasatosporales</taxon>
        <taxon>Streptomycetaceae</taxon>
        <taxon>Streptomyces</taxon>
    </lineage>
</organism>
<keyword evidence="3" id="KW-1185">Reference proteome</keyword>
<evidence type="ECO:0000313" key="2">
    <source>
        <dbReference type="EMBL" id="MFE9173094.1"/>
    </source>
</evidence>
<dbReference type="RefSeq" id="WP_388351386.1">
    <property type="nucleotide sequence ID" value="NZ_JBIAFJ010000030.1"/>
</dbReference>
<reference evidence="2 3" key="1">
    <citation type="submission" date="2024-10" db="EMBL/GenBank/DDBJ databases">
        <title>The Natural Products Discovery Center: Release of the First 8490 Sequenced Strains for Exploring Actinobacteria Biosynthetic Diversity.</title>
        <authorList>
            <person name="Kalkreuter E."/>
            <person name="Kautsar S.A."/>
            <person name="Yang D."/>
            <person name="Bader C.D."/>
            <person name="Teijaro C.N."/>
            <person name="Fluegel L."/>
            <person name="Davis C.M."/>
            <person name="Simpson J.R."/>
            <person name="Lauterbach L."/>
            <person name="Steele A.D."/>
            <person name="Gui C."/>
            <person name="Meng S."/>
            <person name="Li G."/>
            <person name="Viehrig K."/>
            <person name="Ye F."/>
            <person name="Su P."/>
            <person name="Kiefer A.F."/>
            <person name="Nichols A."/>
            <person name="Cepeda A.J."/>
            <person name="Yan W."/>
            <person name="Fan B."/>
            <person name="Jiang Y."/>
            <person name="Adhikari A."/>
            <person name="Zheng C.-J."/>
            <person name="Schuster L."/>
            <person name="Cowan T.M."/>
            <person name="Smanski M.J."/>
            <person name="Chevrette M.G."/>
            <person name="De Carvalho L.P.S."/>
            <person name="Shen B."/>
        </authorList>
    </citation>
    <scope>NUCLEOTIDE SEQUENCE [LARGE SCALE GENOMIC DNA]</scope>
    <source>
        <strain evidence="2 3">NPDC007147</strain>
    </source>
</reference>
<protein>
    <submittedName>
        <fullName evidence="2">Uncharacterized protein</fullName>
    </submittedName>
</protein>
<gene>
    <name evidence="2" type="ORF">ACFYNZ_27110</name>
</gene>
<proteinExistence type="predicted"/>
<dbReference type="Proteomes" id="UP001601197">
    <property type="component" value="Unassembled WGS sequence"/>
</dbReference>
<feature type="region of interest" description="Disordered" evidence="1">
    <location>
        <begin position="225"/>
        <end position="279"/>
    </location>
</feature>
<accession>A0ABW6KYY4</accession>